<dbReference type="OrthoDB" id="5275361at2759"/>
<proteinExistence type="predicted"/>
<feature type="compositionally biased region" description="Polar residues" evidence="1">
    <location>
        <begin position="149"/>
        <end position="163"/>
    </location>
</feature>
<reference evidence="3" key="2">
    <citation type="submission" date="2020-04" db="EMBL/GenBank/DDBJ databases">
        <authorList>
            <consortium name="NCBI Genome Project"/>
        </authorList>
    </citation>
    <scope>NUCLEOTIDE SEQUENCE</scope>
    <source>
        <strain evidence="3">CBS 342.82</strain>
    </source>
</reference>
<feature type="compositionally biased region" description="Basic and acidic residues" evidence="1">
    <location>
        <begin position="70"/>
        <end position="85"/>
    </location>
</feature>
<sequence>MSASDQRNFRPRPTTLVLLDQVPLQPAGSKIRFLGCVQEYRASRAQLVLRTKFPATTQSSELEQQNQEKQQQRSKDDDNECKSETRDGAIRTAVIADVSEILSTLDHELVTVGAWVNIIGDVKWSPTRTRSSPAATTTSTLPSGRRAQASRSNTEPGTQSTSERTTDPPTHPKHRHHHHPSRNPKHPRPAIVQATMLWSAGAVKTSEYEIAVGQFQKSLLLQQTAGELE</sequence>
<dbReference type="AlphaFoldDB" id="A0A6J3MCU9"/>
<name>A0A6J3MCU9_9PEZI</name>
<feature type="compositionally biased region" description="Low complexity" evidence="1">
    <location>
        <begin position="125"/>
        <end position="140"/>
    </location>
</feature>
<reference evidence="3" key="3">
    <citation type="submission" date="2025-08" db="UniProtKB">
        <authorList>
            <consortium name="RefSeq"/>
        </authorList>
    </citation>
    <scope>IDENTIFICATION</scope>
    <source>
        <strain evidence="3">CBS 342.82</strain>
    </source>
</reference>
<dbReference type="GO" id="GO:0043047">
    <property type="term" value="F:single-stranded telomeric DNA binding"/>
    <property type="evidence" value="ECO:0007669"/>
    <property type="project" value="InterPro"/>
</dbReference>
<dbReference type="RefSeq" id="XP_033462739.1">
    <property type="nucleotide sequence ID" value="XM_033607466.1"/>
</dbReference>
<evidence type="ECO:0000313" key="2">
    <source>
        <dbReference type="Proteomes" id="UP000504637"/>
    </source>
</evidence>
<feature type="compositionally biased region" description="Basic residues" evidence="1">
    <location>
        <begin position="171"/>
        <end position="187"/>
    </location>
</feature>
<feature type="region of interest" description="Disordered" evidence="1">
    <location>
        <begin position="58"/>
        <end position="85"/>
    </location>
</feature>
<evidence type="ECO:0000256" key="1">
    <source>
        <dbReference type="SAM" id="MobiDB-lite"/>
    </source>
</evidence>
<dbReference type="Gene3D" id="2.40.50.140">
    <property type="entry name" value="Nucleic acid-binding proteins"/>
    <property type="match status" value="1"/>
</dbReference>
<evidence type="ECO:0000313" key="3">
    <source>
        <dbReference type="RefSeq" id="XP_033462739.1"/>
    </source>
</evidence>
<dbReference type="GO" id="GO:1990879">
    <property type="term" value="C:CST complex"/>
    <property type="evidence" value="ECO:0007669"/>
    <property type="project" value="InterPro"/>
</dbReference>
<reference evidence="3" key="1">
    <citation type="submission" date="2020-01" db="EMBL/GenBank/DDBJ databases">
        <authorList>
            <consortium name="DOE Joint Genome Institute"/>
            <person name="Haridas S."/>
            <person name="Albert R."/>
            <person name="Binder M."/>
            <person name="Bloem J."/>
            <person name="Labutti K."/>
            <person name="Salamov A."/>
            <person name="Andreopoulos B."/>
            <person name="Baker S.E."/>
            <person name="Barry K."/>
            <person name="Bills G."/>
            <person name="Bluhm B.H."/>
            <person name="Cannon C."/>
            <person name="Castanera R."/>
            <person name="Culley D.E."/>
            <person name="Daum C."/>
            <person name="Ezra D."/>
            <person name="Gonzalez J.B."/>
            <person name="Henrissat B."/>
            <person name="Kuo A."/>
            <person name="Liang C."/>
            <person name="Lipzen A."/>
            <person name="Lutzoni F."/>
            <person name="Magnuson J."/>
            <person name="Mondo S."/>
            <person name="Nolan M."/>
            <person name="Ohm R."/>
            <person name="Pangilinan J."/>
            <person name="Park H.-J."/>
            <person name="Ramirez L."/>
            <person name="Alfaro M."/>
            <person name="Sun H."/>
            <person name="Tritt A."/>
            <person name="Yoshinaga Y."/>
            <person name="Zwiers L.-H."/>
            <person name="Turgeon B.G."/>
            <person name="Goodwin S.B."/>
            <person name="Spatafora J.W."/>
            <person name="Crous P.W."/>
            <person name="Grigoriev I.V."/>
        </authorList>
    </citation>
    <scope>NUCLEOTIDE SEQUENCE</scope>
    <source>
        <strain evidence="3">CBS 342.82</strain>
    </source>
</reference>
<dbReference type="GeneID" id="54365266"/>
<feature type="region of interest" description="Disordered" evidence="1">
    <location>
        <begin position="125"/>
        <end position="187"/>
    </location>
</feature>
<dbReference type="InterPro" id="IPR024222">
    <property type="entry name" value="Ten1_fungal"/>
</dbReference>
<gene>
    <name evidence="3" type="ORF">K489DRAFT_408323</name>
</gene>
<dbReference type="Pfam" id="PF12658">
    <property type="entry name" value="Ten1"/>
    <property type="match status" value="1"/>
</dbReference>
<dbReference type="GO" id="GO:0016233">
    <property type="term" value="P:telomere capping"/>
    <property type="evidence" value="ECO:0007669"/>
    <property type="project" value="InterPro"/>
</dbReference>
<keyword evidence="2" id="KW-1185">Reference proteome</keyword>
<protein>
    <submittedName>
        <fullName evidence="3">Uncharacterized protein</fullName>
    </submittedName>
</protein>
<organism evidence="3">
    <name type="scientific">Dissoconium aciculare CBS 342.82</name>
    <dbReference type="NCBI Taxonomy" id="1314786"/>
    <lineage>
        <taxon>Eukaryota</taxon>
        <taxon>Fungi</taxon>
        <taxon>Dikarya</taxon>
        <taxon>Ascomycota</taxon>
        <taxon>Pezizomycotina</taxon>
        <taxon>Dothideomycetes</taxon>
        <taxon>Dothideomycetidae</taxon>
        <taxon>Mycosphaerellales</taxon>
        <taxon>Dissoconiaceae</taxon>
        <taxon>Dissoconium</taxon>
    </lineage>
</organism>
<accession>A0A6J3MCU9</accession>
<dbReference type="InterPro" id="IPR012340">
    <property type="entry name" value="NA-bd_OB-fold"/>
</dbReference>
<feature type="compositionally biased region" description="Low complexity" evidence="1">
    <location>
        <begin position="58"/>
        <end position="69"/>
    </location>
</feature>
<dbReference type="Proteomes" id="UP000504637">
    <property type="component" value="Unplaced"/>
</dbReference>